<gene>
    <name evidence="1" type="ORF">GLOINDRAFT_12070</name>
</gene>
<reference evidence="1" key="1">
    <citation type="submission" date="2013-07" db="EMBL/GenBank/DDBJ databases">
        <title>The genome of an arbuscular mycorrhizal fungus provides insights into the evolution of the oldest plant symbiosis.</title>
        <authorList>
            <consortium name="DOE Joint Genome Institute"/>
            <person name="Tisserant E."/>
            <person name="Malbreil M."/>
            <person name="Kuo A."/>
            <person name="Kohler A."/>
            <person name="Symeonidi A."/>
            <person name="Balestrini R."/>
            <person name="Charron P."/>
            <person name="Duensing N."/>
            <person name="Frei-dit-Frey N."/>
            <person name="Gianinazzi-Pearson V."/>
            <person name="Gilbert B."/>
            <person name="Handa Y."/>
            <person name="Hijri M."/>
            <person name="Kaul R."/>
            <person name="Kawaguchi M."/>
            <person name="Krajinski F."/>
            <person name="Lammers P."/>
            <person name="Lapierre D."/>
            <person name="Masclaux F.G."/>
            <person name="Murat C."/>
            <person name="Morin E."/>
            <person name="Ndikumana S."/>
            <person name="Pagni M."/>
            <person name="Petitpierre D."/>
            <person name="Requena N."/>
            <person name="Rosikiewicz P."/>
            <person name="Riley R."/>
            <person name="Saito K."/>
            <person name="San Clemente H."/>
            <person name="Shapiro H."/>
            <person name="van Tuinen D."/>
            <person name="Becard G."/>
            <person name="Bonfante P."/>
            <person name="Paszkowski U."/>
            <person name="Shachar-Hill Y."/>
            <person name="Young J.P."/>
            <person name="Sanders I.R."/>
            <person name="Henrissat B."/>
            <person name="Rensing S.A."/>
            <person name="Grigoriev I.V."/>
            <person name="Corradi N."/>
            <person name="Roux C."/>
            <person name="Martin F."/>
        </authorList>
    </citation>
    <scope>NUCLEOTIDE SEQUENCE</scope>
    <source>
        <strain evidence="1">DAOM 197198</strain>
    </source>
</reference>
<organism evidence="1">
    <name type="scientific">Rhizophagus irregularis (strain DAOM 181602 / DAOM 197198 / MUCL 43194)</name>
    <name type="common">Arbuscular mycorrhizal fungus</name>
    <name type="synonym">Glomus intraradices</name>
    <dbReference type="NCBI Taxonomy" id="747089"/>
    <lineage>
        <taxon>Eukaryota</taxon>
        <taxon>Fungi</taxon>
        <taxon>Fungi incertae sedis</taxon>
        <taxon>Mucoromycota</taxon>
        <taxon>Glomeromycotina</taxon>
        <taxon>Glomeromycetes</taxon>
        <taxon>Glomerales</taxon>
        <taxon>Glomeraceae</taxon>
        <taxon>Rhizophagus</taxon>
    </lineage>
</organism>
<proteinExistence type="predicted"/>
<protein>
    <recommendedName>
        <fullName evidence="2">DDE-1 domain-containing protein</fullName>
    </recommendedName>
</protein>
<accession>U9T0N6</accession>
<dbReference type="VEuPathDB" id="FungiDB:RhiirFUN_011042"/>
<name>U9T0N6_RHIID</name>
<dbReference type="AlphaFoldDB" id="U9T0N6"/>
<evidence type="ECO:0008006" key="2">
    <source>
        <dbReference type="Google" id="ProtNLM"/>
    </source>
</evidence>
<evidence type="ECO:0000313" key="1">
    <source>
        <dbReference type="EMBL" id="ERZ96950.1"/>
    </source>
</evidence>
<sequence>MLLTIFQEWFREFDRQVCIKTWRSTRLALPHVEIQFLPPNTTSKIHWLLEQVEAGQNIQDLKMDVLQAIRTIQALNLPNAMRVNKFLNIPEEDITYEIFEDDQIIIELIDILF</sequence>
<dbReference type="EMBL" id="KI300006">
    <property type="protein sequence ID" value="ERZ96950.1"/>
    <property type="molecule type" value="Genomic_DNA"/>
</dbReference>
<dbReference type="HOGENOM" id="CLU_2134897_0_0_1"/>